<organism evidence="3 4">
    <name type="scientific">Roseburia intestinalis</name>
    <dbReference type="NCBI Taxonomy" id="166486"/>
    <lineage>
        <taxon>Bacteria</taxon>
        <taxon>Bacillati</taxon>
        <taxon>Bacillota</taxon>
        <taxon>Clostridia</taxon>
        <taxon>Lachnospirales</taxon>
        <taxon>Lachnospiraceae</taxon>
        <taxon>Roseburia</taxon>
    </lineage>
</organism>
<dbReference type="Pfam" id="PF14574">
    <property type="entry name" value="RACo_C_ter"/>
    <property type="match status" value="1"/>
</dbReference>
<dbReference type="EMBL" id="WNAJ01000002">
    <property type="protein sequence ID" value="MTR83996.1"/>
    <property type="molecule type" value="Genomic_DNA"/>
</dbReference>
<dbReference type="Pfam" id="PF00111">
    <property type="entry name" value="Fer2"/>
    <property type="match status" value="1"/>
</dbReference>
<dbReference type="InterPro" id="IPR036010">
    <property type="entry name" value="2Fe-2S_ferredoxin-like_sf"/>
</dbReference>
<dbReference type="AlphaFoldDB" id="A0A6L6L216"/>
<reference evidence="3 4" key="1">
    <citation type="journal article" date="2019" name="Nat. Med.">
        <title>A library of human gut bacterial isolates paired with longitudinal multiomics data enables mechanistic microbiome research.</title>
        <authorList>
            <person name="Poyet M."/>
            <person name="Groussin M."/>
            <person name="Gibbons S.M."/>
            <person name="Avila-Pacheco J."/>
            <person name="Jiang X."/>
            <person name="Kearney S.M."/>
            <person name="Perrotta A.R."/>
            <person name="Berdy B."/>
            <person name="Zhao S."/>
            <person name="Lieberman T.D."/>
            <person name="Swanson P.K."/>
            <person name="Smith M."/>
            <person name="Roesemann S."/>
            <person name="Alexander J.E."/>
            <person name="Rich S.A."/>
            <person name="Livny J."/>
            <person name="Vlamakis H."/>
            <person name="Clish C."/>
            <person name="Bullock K."/>
            <person name="Deik A."/>
            <person name="Scott J."/>
            <person name="Pierce K.A."/>
            <person name="Xavier R.J."/>
            <person name="Alm E.J."/>
        </authorList>
    </citation>
    <scope>NUCLEOTIDE SEQUENCE [LARGE SCALE GENOMIC DNA]</scope>
    <source>
        <strain evidence="3 4">BIOML-A1</strain>
    </source>
</reference>
<dbReference type="InterPro" id="IPR042259">
    <property type="entry name" value="Raco-like_middle_sf"/>
</dbReference>
<dbReference type="InterPro" id="IPR012675">
    <property type="entry name" value="Beta-grasp_dom_sf"/>
</dbReference>
<protein>
    <submittedName>
        <fullName evidence="3">DUF4445 domain-containing protein</fullName>
    </submittedName>
</protein>
<feature type="compositionally biased region" description="Basic and acidic residues" evidence="1">
    <location>
        <begin position="272"/>
        <end position="291"/>
    </location>
</feature>
<dbReference type="Gene3D" id="3.10.20.30">
    <property type="match status" value="1"/>
</dbReference>
<dbReference type="InterPro" id="IPR001041">
    <property type="entry name" value="2Fe-2S_ferredoxin-type"/>
</dbReference>
<evidence type="ECO:0000259" key="2">
    <source>
        <dbReference type="PROSITE" id="PS51085"/>
    </source>
</evidence>
<feature type="domain" description="2Fe-2S ferredoxin-type" evidence="2">
    <location>
        <begin position="1"/>
        <end position="88"/>
    </location>
</feature>
<dbReference type="InterPro" id="IPR027980">
    <property type="entry name" value="RACo_C"/>
</dbReference>
<dbReference type="Proteomes" id="UP000478483">
    <property type="component" value="Unassembled WGS sequence"/>
</dbReference>
<comment type="caution">
    <text evidence="3">The sequence shown here is derived from an EMBL/GenBank/DDBJ whole genome shotgun (WGS) entry which is preliminary data.</text>
</comment>
<name>A0A6L6L216_9FIRM</name>
<proteinExistence type="predicted"/>
<evidence type="ECO:0000256" key="1">
    <source>
        <dbReference type="SAM" id="MobiDB-lite"/>
    </source>
</evidence>
<sequence length="573" mass="62124">MKRIFLQKKQNKTILELLREQGEYLDAPCSGKGTCGKCCIIIEETRKTDPPKQREKEVFTERELEEGWRLSCMTVPTDDLYVCIPEIRENQIQVQMEFVRNTKMESDVQATTVICENKIEDRAQIGSDGEIKPENMDTEKSVYGIAIDIGTTTLAAELISLTDGICLKTASSVNHQRAYGADVISRIRAAASGDAEKLRESILKDVRNLAETLLAGQDENVLNVSKIVIAGNTTMIHLLLGYSCVGLGAAPFTPVNLAPEDMTWGELNGEYEETRESGDAKESGVARDGSDAREHGYVRECGHTGINQTTKVQIMPGISAFVGGDITAGMMGCGMRPDKCEMLIDIGTNGEMVLATGDHFLVSSVAAGPAFEGGNISCGMPGVPGAVCRAVLFGKNNMVTKTIGNKPAIGLCGTGIIDVMYELVRHHIVDTQGILGEPWFEKGFPVVPGKIYFTQEDIRQVQMAKAAICAGLEVLLQKSNISHEQIKKVYVAGGFGMGLDMEKALGIGLLPIGLRGKLTPVGNSALEGAARCLTHSKESSDMQPQEIAAISHEINLADTPEFQELYLKHMQFC</sequence>
<evidence type="ECO:0000313" key="4">
    <source>
        <dbReference type="Proteomes" id="UP000478483"/>
    </source>
</evidence>
<dbReference type="InterPro" id="IPR052911">
    <property type="entry name" value="Corrinoid_activation_enz"/>
</dbReference>
<dbReference type="GO" id="GO:0051536">
    <property type="term" value="F:iron-sulfur cluster binding"/>
    <property type="evidence" value="ECO:0007669"/>
    <property type="project" value="InterPro"/>
</dbReference>
<accession>A0A6L6L216</accession>
<gene>
    <name evidence="3" type="ORF">GMD50_02795</name>
</gene>
<dbReference type="CDD" id="cd00207">
    <property type="entry name" value="fer2"/>
    <property type="match status" value="1"/>
</dbReference>
<dbReference type="Gene3D" id="3.30.420.480">
    <property type="entry name" value="Domain of unknown function (DUF4445)"/>
    <property type="match status" value="1"/>
</dbReference>
<evidence type="ECO:0000313" key="3">
    <source>
        <dbReference type="EMBL" id="MTR83996.1"/>
    </source>
</evidence>
<dbReference type="PROSITE" id="PS51085">
    <property type="entry name" value="2FE2S_FER_2"/>
    <property type="match status" value="1"/>
</dbReference>
<dbReference type="InterPro" id="IPR041414">
    <property type="entry name" value="Raco-like_middle"/>
</dbReference>
<dbReference type="SUPFAM" id="SSF54292">
    <property type="entry name" value="2Fe-2S ferredoxin-like"/>
    <property type="match status" value="1"/>
</dbReference>
<dbReference type="Pfam" id="PF17651">
    <property type="entry name" value="Raco_middle"/>
    <property type="match status" value="1"/>
</dbReference>
<dbReference type="PANTHER" id="PTHR42895:SF1">
    <property type="entry name" value="IRON-SULFUR CLUSTER PROTEIN"/>
    <property type="match status" value="1"/>
</dbReference>
<feature type="region of interest" description="Disordered" evidence="1">
    <location>
        <begin position="271"/>
        <end position="291"/>
    </location>
</feature>
<dbReference type="PANTHER" id="PTHR42895">
    <property type="entry name" value="IRON-SULFUR CLUSTER-BINDING PROTEIN-RELATED"/>
    <property type="match status" value="1"/>
</dbReference>
<dbReference type="RefSeq" id="WP_118412529.1">
    <property type="nucleotide sequence ID" value="NZ_QRPI01000005.1"/>
</dbReference>